<protein>
    <submittedName>
        <fullName evidence="2">DUF2431 domain-containing protein</fullName>
    </submittedName>
</protein>
<comment type="caution">
    <text evidence="2">The sequence shown here is derived from an EMBL/GenBank/DDBJ whole genome shotgun (WGS) entry which is preliminary data.</text>
</comment>
<dbReference type="Pfam" id="PF10354">
    <property type="entry name" value="BMT5-like"/>
    <property type="match status" value="1"/>
</dbReference>
<dbReference type="InterPro" id="IPR019446">
    <property type="entry name" value="BMT5-like"/>
</dbReference>
<organism evidence="2 3">
    <name type="scientific">Roseovarius gahaiensis</name>
    <dbReference type="NCBI Taxonomy" id="2716691"/>
    <lineage>
        <taxon>Bacteria</taxon>
        <taxon>Pseudomonadati</taxon>
        <taxon>Pseudomonadota</taxon>
        <taxon>Alphaproteobacteria</taxon>
        <taxon>Rhodobacterales</taxon>
        <taxon>Roseobacteraceae</taxon>
        <taxon>Roseovarius</taxon>
    </lineage>
</organism>
<accession>A0A967BG83</accession>
<feature type="non-terminal residue" evidence="2">
    <location>
        <position position="1"/>
    </location>
</feature>
<dbReference type="AlphaFoldDB" id="A0A967BG83"/>
<dbReference type="RefSeq" id="WP_196780645.1">
    <property type="nucleotide sequence ID" value="NZ_JAAORB010000072.1"/>
</dbReference>
<name>A0A967BG83_9RHOB</name>
<feature type="domain" description="25S rRNA (uridine-N(3))-methyltransferase BMT5-like" evidence="1">
    <location>
        <begin position="34"/>
        <end position="99"/>
    </location>
</feature>
<dbReference type="GO" id="GO:0070475">
    <property type="term" value="P:rRNA base methylation"/>
    <property type="evidence" value="ECO:0007669"/>
    <property type="project" value="InterPro"/>
</dbReference>
<keyword evidence="3" id="KW-1185">Reference proteome</keyword>
<proteinExistence type="predicted"/>
<gene>
    <name evidence="2" type="ORF">HAT86_16685</name>
</gene>
<reference evidence="2" key="1">
    <citation type="submission" date="2020-03" db="EMBL/GenBank/DDBJ databases">
        <title>Roseovarius gahaiensis sp. nov., isolated from Gahai Saline Lake, China.</title>
        <authorList>
            <person name="Sun X."/>
        </authorList>
    </citation>
    <scope>NUCLEOTIDE SEQUENCE</scope>
    <source>
        <strain evidence="2">GH877</strain>
    </source>
</reference>
<dbReference type="SUPFAM" id="SSF53335">
    <property type="entry name" value="S-adenosyl-L-methionine-dependent methyltransferases"/>
    <property type="match status" value="1"/>
</dbReference>
<evidence type="ECO:0000313" key="2">
    <source>
        <dbReference type="EMBL" id="NHQ76075.1"/>
    </source>
</evidence>
<dbReference type="Proteomes" id="UP000639775">
    <property type="component" value="Unassembled WGS sequence"/>
</dbReference>
<evidence type="ECO:0000259" key="1">
    <source>
        <dbReference type="Pfam" id="PF10354"/>
    </source>
</evidence>
<dbReference type="EMBL" id="JAAORB010000072">
    <property type="protein sequence ID" value="NHQ76075.1"/>
    <property type="molecule type" value="Genomic_DNA"/>
</dbReference>
<dbReference type="GO" id="GO:0070042">
    <property type="term" value="F:rRNA (uridine-N3-)-methyltransferase activity"/>
    <property type="evidence" value="ECO:0007669"/>
    <property type="project" value="InterPro"/>
</dbReference>
<evidence type="ECO:0000313" key="3">
    <source>
        <dbReference type="Proteomes" id="UP000639775"/>
    </source>
</evidence>
<dbReference type="InterPro" id="IPR029063">
    <property type="entry name" value="SAM-dependent_MTases_sf"/>
</dbReference>
<sequence>ITPSLRLRGSNATLFQSFNIRRDIPDPKYGQNPNHVLVSRFLKSSRSQLKRGGVVVISTVDSPFYEGAFKMNEAARKAGFAEPDIYDFQPSDFAGYTHQSTADEDSAIDDHGSFATFAFSG</sequence>